<evidence type="ECO:0000259" key="3">
    <source>
        <dbReference type="PROSITE" id="PS51752"/>
    </source>
</evidence>
<dbReference type="PANTHER" id="PTHR47293">
    <property type="entry name" value="JACALIN-RELATED LECTIN 3"/>
    <property type="match status" value="1"/>
</dbReference>
<dbReference type="SUPFAM" id="SSF51101">
    <property type="entry name" value="Mannose-binding lectins"/>
    <property type="match status" value="2"/>
</dbReference>
<keyword evidence="2" id="KW-0430">Lectin</keyword>
<dbReference type="InterPro" id="IPR033734">
    <property type="entry name" value="Jacalin-like_lectin_dom_plant"/>
</dbReference>
<dbReference type="InterPro" id="IPR036404">
    <property type="entry name" value="Jacalin-like_lectin_dom_sf"/>
</dbReference>
<evidence type="ECO:0000313" key="4">
    <source>
        <dbReference type="Proteomes" id="UP000694930"/>
    </source>
</evidence>
<dbReference type="SMART" id="SM00915">
    <property type="entry name" value="Jacalin"/>
    <property type="match status" value="2"/>
</dbReference>
<comment type="similarity">
    <text evidence="1">Belongs to the jacalin lectin family.</text>
</comment>
<proteinExistence type="inferred from homology"/>
<dbReference type="Pfam" id="PF01419">
    <property type="entry name" value="Jacalin"/>
    <property type="match status" value="2"/>
</dbReference>
<reference evidence="4" key="1">
    <citation type="journal article" date="2014" name="Nat. Genet.">
        <title>The genome of the stress-tolerant wild tomato species Solanum pennellii.</title>
        <authorList>
            <person name="Bolger A."/>
            <person name="Scossa F."/>
            <person name="Bolger M.E."/>
            <person name="Lanz C."/>
            <person name="Maumus F."/>
            <person name="Tohge T."/>
            <person name="Quesneville H."/>
            <person name="Alseekh S."/>
            <person name="Sorensen I."/>
            <person name="Lichtenstein G."/>
            <person name="Fich E.A."/>
            <person name="Conte M."/>
            <person name="Keller H."/>
            <person name="Schneeberger K."/>
            <person name="Schwacke R."/>
            <person name="Ofner I."/>
            <person name="Vrebalov J."/>
            <person name="Xu Y."/>
            <person name="Osorio S."/>
            <person name="Aflitos S.A."/>
            <person name="Schijlen E."/>
            <person name="Jimenez-Gomez J.M."/>
            <person name="Ryngajllo M."/>
            <person name="Kimura S."/>
            <person name="Kumar R."/>
            <person name="Koenig D."/>
            <person name="Headland L.R."/>
            <person name="Maloof J.N."/>
            <person name="Sinha N."/>
            <person name="van Ham R.C."/>
            <person name="Lankhorst R.K."/>
            <person name="Mao L."/>
            <person name="Vogel A."/>
            <person name="Arsova B."/>
            <person name="Panstruga R."/>
            <person name="Fei Z."/>
            <person name="Rose J.K."/>
            <person name="Zamir D."/>
            <person name="Carrari F."/>
            <person name="Giovannoni J.J."/>
            <person name="Weigel D."/>
            <person name="Usadel B."/>
            <person name="Fernie A.R."/>
        </authorList>
    </citation>
    <scope>NUCLEOTIDE SEQUENCE [LARGE SCALE GENOMIC DNA]</scope>
    <source>
        <strain evidence="4">cv. LA0716</strain>
    </source>
</reference>
<accession>A0ABM1GLD2</accession>
<keyword evidence="4" id="KW-1185">Reference proteome</keyword>
<dbReference type="PROSITE" id="PS51752">
    <property type="entry name" value="JACALIN_LECTIN"/>
    <property type="match status" value="2"/>
</dbReference>
<evidence type="ECO:0000256" key="2">
    <source>
        <dbReference type="ARBA" id="ARBA00022734"/>
    </source>
</evidence>
<feature type="domain" description="Jacalin-type lectin" evidence="3">
    <location>
        <begin position="16"/>
        <end position="161"/>
    </location>
</feature>
<dbReference type="Proteomes" id="UP000694930">
    <property type="component" value="Chromosome 4"/>
</dbReference>
<evidence type="ECO:0000313" key="5">
    <source>
        <dbReference type="RefSeq" id="XP_015072826.1"/>
    </source>
</evidence>
<reference evidence="5" key="2">
    <citation type="submission" date="2025-08" db="UniProtKB">
        <authorList>
            <consortium name="RefSeq"/>
        </authorList>
    </citation>
    <scope>IDENTIFICATION</scope>
</reference>
<dbReference type="GeneID" id="107017061"/>
<organism evidence="4 5">
    <name type="scientific">Solanum pennellii</name>
    <name type="common">Tomato</name>
    <name type="synonym">Lycopersicon pennellii</name>
    <dbReference type="NCBI Taxonomy" id="28526"/>
    <lineage>
        <taxon>Eukaryota</taxon>
        <taxon>Viridiplantae</taxon>
        <taxon>Streptophyta</taxon>
        <taxon>Embryophyta</taxon>
        <taxon>Tracheophyta</taxon>
        <taxon>Spermatophyta</taxon>
        <taxon>Magnoliopsida</taxon>
        <taxon>eudicotyledons</taxon>
        <taxon>Gunneridae</taxon>
        <taxon>Pentapetalae</taxon>
        <taxon>asterids</taxon>
        <taxon>lamiids</taxon>
        <taxon>Solanales</taxon>
        <taxon>Solanaceae</taxon>
        <taxon>Solanoideae</taxon>
        <taxon>Solaneae</taxon>
        <taxon>Solanum</taxon>
        <taxon>Solanum subgen. Lycopersicon</taxon>
    </lineage>
</organism>
<name>A0ABM1GLD2_SOLPN</name>
<dbReference type="CDD" id="cd09612">
    <property type="entry name" value="Jacalin"/>
    <property type="match status" value="2"/>
</dbReference>
<evidence type="ECO:0000256" key="1">
    <source>
        <dbReference type="ARBA" id="ARBA00006568"/>
    </source>
</evidence>
<dbReference type="RefSeq" id="XP_015072826.1">
    <property type="nucleotide sequence ID" value="XM_015217340.1"/>
</dbReference>
<dbReference type="InterPro" id="IPR001229">
    <property type="entry name" value="Jacalin-like_lectin_dom"/>
</dbReference>
<feature type="domain" description="Jacalin-type lectin" evidence="3">
    <location>
        <begin position="195"/>
        <end position="350"/>
    </location>
</feature>
<sequence>MSCQEYHQPSYDQANLMLIEPWGGTNGSEWNYKLTNPIKEIIIAHDDDVINSIIFRTIGQEGTIDSPKFGGNGGYKKTKVTIENAPEEYLTGIRGKLGYYAGHLVVKSLCFSTNLKCYGPVGGNEVGGTSFSLMLKENGAILGFHGRSGAFLYAIGIYLKNVTPPEPIKLLKQPKVEENPDEFHNKMDVMKSIQPRCPGPWGGYSGKGWDDGVFCTIKQVHIYMNTIISAISGIQIEYEKKDKMSVWSQLHGGFGIGAGNHDNVVKKVRININDENEFLIGIEGYYSLVKENGGQDTLRQIAFYTNKGKYGPYGSEIGTYFSSSTARGKIVGFHGKSGVFLNAIGVHMEYF</sequence>
<dbReference type="Gene3D" id="2.100.10.30">
    <property type="entry name" value="Jacalin-like lectin domain"/>
    <property type="match status" value="2"/>
</dbReference>
<protein>
    <submittedName>
        <fullName evidence="5">Agglutinin-like</fullName>
    </submittedName>
</protein>
<dbReference type="PANTHER" id="PTHR47293:SF77">
    <property type="entry name" value="AGGLUTININ-LIKE"/>
    <property type="match status" value="1"/>
</dbReference>
<gene>
    <name evidence="5" type="primary">LOC107017061</name>
</gene>